<protein>
    <submittedName>
        <fullName evidence="1">Ornithine cyclodeaminase family protein</fullName>
    </submittedName>
</protein>
<dbReference type="Proteomes" id="UP001208534">
    <property type="component" value="Unassembled WGS sequence"/>
</dbReference>
<comment type="caution">
    <text evidence="1">The sequence shown here is derived from an EMBL/GenBank/DDBJ whole genome shotgun (WGS) entry which is preliminary data.</text>
</comment>
<accession>A0AAW5R900</accession>
<dbReference type="InterPro" id="IPR023401">
    <property type="entry name" value="ODC_N"/>
</dbReference>
<dbReference type="PIRSF" id="PIRSF001439">
    <property type="entry name" value="CryM"/>
    <property type="match status" value="1"/>
</dbReference>
<sequence>MMHIIDRSIVEQILTPQLCLKLSASAFSLVSRGKVKQTLRSVIPSDDGRLMGTMPAYITEGSFKGFGLKTVKVDFNYKNKFTSHEGYIFLYDSPNEGEMALVDAASVTELRTAAASALATSILTPKNVNQLAVLGTGIQAKMHVKMMQEIRPIKHIHIWGRNEKNVETFASWCHTQCNLPFTIAATPAEAVSKADIICTVTASQNVILQAEDLPENCHINAVGSSALGFQELAPNIYSIVELYVDSKEAVWDSSSCLIQAKQKGLIALDNLGTEIGELLTFSSRNEFKMPKRTLFKSVGLAVQDLVFAREIINQIHRPTHTSSI</sequence>
<name>A0AAW5R900_ACIJU</name>
<organism evidence="1 2">
    <name type="scientific">Acinetobacter junii</name>
    <dbReference type="NCBI Taxonomy" id="40215"/>
    <lineage>
        <taxon>Bacteria</taxon>
        <taxon>Pseudomonadati</taxon>
        <taxon>Pseudomonadota</taxon>
        <taxon>Gammaproteobacteria</taxon>
        <taxon>Moraxellales</taxon>
        <taxon>Moraxellaceae</taxon>
        <taxon>Acinetobacter</taxon>
    </lineage>
</organism>
<dbReference type="GO" id="GO:0042562">
    <property type="term" value="F:hormone binding"/>
    <property type="evidence" value="ECO:0007669"/>
    <property type="project" value="TreeGrafter"/>
</dbReference>
<dbReference type="PANTHER" id="PTHR13812">
    <property type="entry name" value="KETIMINE REDUCTASE MU-CRYSTALLIN"/>
    <property type="match status" value="1"/>
</dbReference>
<dbReference type="GO" id="GO:0005737">
    <property type="term" value="C:cytoplasm"/>
    <property type="evidence" value="ECO:0007669"/>
    <property type="project" value="TreeGrafter"/>
</dbReference>
<evidence type="ECO:0000313" key="2">
    <source>
        <dbReference type="Proteomes" id="UP001208534"/>
    </source>
</evidence>
<evidence type="ECO:0000313" key="1">
    <source>
        <dbReference type="EMBL" id="MCU4395418.1"/>
    </source>
</evidence>
<dbReference type="Pfam" id="PF02423">
    <property type="entry name" value="OCD_Mu_crystall"/>
    <property type="match status" value="1"/>
</dbReference>
<dbReference type="InterPro" id="IPR036291">
    <property type="entry name" value="NAD(P)-bd_dom_sf"/>
</dbReference>
<dbReference type="EMBL" id="JAHPRE010000001">
    <property type="protein sequence ID" value="MCU4395418.1"/>
    <property type="molecule type" value="Genomic_DNA"/>
</dbReference>
<dbReference type="Gene3D" id="3.30.1780.10">
    <property type="entry name" value="ornithine cyclodeaminase, domain 1"/>
    <property type="match status" value="1"/>
</dbReference>
<reference evidence="1" key="1">
    <citation type="submission" date="2021-06" db="EMBL/GenBank/DDBJ databases">
        <title>Propagation of a rapidly emergent carbapenem-resistant Acinetobacter baumannii lineage by various extra-hospital transmission networks.</title>
        <authorList>
            <person name="Calix J."/>
        </authorList>
    </citation>
    <scope>NUCLEOTIDE SEQUENCE</scope>
    <source>
        <strain evidence="1">WU_MDCI_Aw63</strain>
    </source>
</reference>
<dbReference type="PANTHER" id="PTHR13812:SF19">
    <property type="entry name" value="KETIMINE REDUCTASE MU-CRYSTALLIN"/>
    <property type="match status" value="1"/>
</dbReference>
<gene>
    <name evidence="1" type="ORF">KTH64_00160</name>
</gene>
<dbReference type="InterPro" id="IPR003462">
    <property type="entry name" value="ODC_Mu_crystall"/>
</dbReference>
<dbReference type="AlphaFoldDB" id="A0AAW5R900"/>
<dbReference type="SUPFAM" id="SSF51735">
    <property type="entry name" value="NAD(P)-binding Rossmann-fold domains"/>
    <property type="match status" value="1"/>
</dbReference>
<dbReference type="Gene3D" id="3.40.50.720">
    <property type="entry name" value="NAD(P)-binding Rossmann-like Domain"/>
    <property type="match status" value="1"/>
</dbReference>
<proteinExistence type="predicted"/>